<proteinExistence type="predicted"/>
<gene>
    <name evidence="1" type="ORF">SAMN02745219_00138</name>
</gene>
<sequence length="161" mass="18218">MREIALPDFIGESEHGMIVMVSALADELEPLFRRFNRGEKVPYRFGWQLVPIDGQNYLVTLDLNWDGGHEVAIGFTPEMWNILPAVRHKDLTVITDWDLVGQETRISPSHALVIRQAYRGFDELIRQVAQVVPPLQGSHPGEELEKLQEILAGCVDPGQLH</sequence>
<dbReference type="OrthoDB" id="1806134at2"/>
<reference evidence="2" key="1">
    <citation type="submission" date="2016-11" db="EMBL/GenBank/DDBJ databases">
        <authorList>
            <person name="Varghese N."/>
            <person name="Submissions S."/>
        </authorList>
    </citation>
    <scope>NUCLEOTIDE SEQUENCE [LARGE SCALE GENOMIC DNA]</scope>
    <source>
        <strain evidence="2">DSM 16057</strain>
    </source>
</reference>
<evidence type="ECO:0000313" key="1">
    <source>
        <dbReference type="EMBL" id="SHI35570.1"/>
    </source>
</evidence>
<evidence type="ECO:0000313" key="2">
    <source>
        <dbReference type="Proteomes" id="UP000184529"/>
    </source>
</evidence>
<dbReference type="AlphaFoldDB" id="A0A1M6AGE7"/>
<dbReference type="STRING" id="1121432.SAMN02745219_00138"/>
<keyword evidence="2" id="KW-1185">Reference proteome</keyword>
<dbReference type="Proteomes" id="UP000184529">
    <property type="component" value="Unassembled WGS sequence"/>
</dbReference>
<organism evidence="1 2">
    <name type="scientific">Desulfofundulus thermosubterraneus DSM 16057</name>
    <dbReference type="NCBI Taxonomy" id="1121432"/>
    <lineage>
        <taxon>Bacteria</taxon>
        <taxon>Bacillati</taxon>
        <taxon>Bacillota</taxon>
        <taxon>Clostridia</taxon>
        <taxon>Eubacteriales</taxon>
        <taxon>Peptococcaceae</taxon>
        <taxon>Desulfofundulus</taxon>
    </lineage>
</organism>
<name>A0A1M6AGE7_9FIRM</name>
<dbReference type="RefSeq" id="WP_072866837.1">
    <property type="nucleotide sequence ID" value="NZ_FQZM01000003.1"/>
</dbReference>
<protein>
    <submittedName>
        <fullName evidence="1">Uncharacterized protein</fullName>
    </submittedName>
</protein>
<accession>A0A1M6AGE7</accession>
<dbReference type="EMBL" id="FQZM01000003">
    <property type="protein sequence ID" value="SHI35570.1"/>
    <property type="molecule type" value="Genomic_DNA"/>
</dbReference>